<feature type="domain" description="Chitin-binding type-2" evidence="1">
    <location>
        <begin position="79"/>
        <end position="142"/>
    </location>
</feature>
<feature type="non-terminal residue" evidence="2">
    <location>
        <position position="1"/>
    </location>
</feature>
<gene>
    <name evidence="2" type="ORF">CUNI_LOCUS12875</name>
</gene>
<dbReference type="GO" id="GO:0008061">
    <property type="term" value="F:chitin binding"/>
    <property type="evidence" value="ECO:0007669"/>
    <property type="project" value="InterPro"/>
</dbReference>
<reference evidence="2" key="1">
    <citation type="submission" date="2021-04" db="EMBL/GenBank/DDBJ databases">
        <authorList>
            <consortium name="Molecular Ecology Group"/>
        </authorList>
    </citation>
    <scope>NUCLEOTIDE SEQUENCE</scope>
</reference>
<dbReference type="SUPFAM" id="SSF57625">
    <property type="entry name" value="Invertebrate chitin-binding proteins"/>
    <property type="match status" value="3"/>
</dbReference>
<keyword evidence="3" id="KW-1185">Reference proteome</keyword>
<sequence length="410" mass="45521">DYQKICSNKTSNGCPTCLKTYPSCINKPNGAVLSNESFSNTVVYCVNGRAVNVTTCAIGQFYDHIQRICTSVLNNDIVRFACKQRPNQLLPHPIHCARYIRCLPSNNIGSSGNISFTIGECPYPLLFSDGLCRNYTSAKCGHRREPITPCEYEELRKCPRNGSQCLEDSSNTCPDKHEYTCTPCEQRYPTCIGSPNGFVPYPNRLFTSDFVSCDQQRTLSILKCAQSIFDPDARRCGLRLDTVITEAQRNTVNFCKKYPRAMIPHATHCARFYNCSAPADEGISGVSHLQECAHPQLFNSDLRVCQNFIEVLNTAGCGKKFQPKHYCDYTSICPSQRFPTCTDCRKILPSCERQVNGIHGNPPGKGTTKGFMYCVEGRVLATSLCAAGSVFQESVRACVSRSTIARQESG</sequence>
<dbReference type="Gene3D" id="2.170.140.10">
    <property type="entry name" value="Chitin binding domain"/>
    <property type="match status" value="1"/>
</dbReference>
<dbReference type="EMBL" id="CAJHNH020002646">
    <property type="protein sequence ID" value="CAG5127317.1"/>
    <property type="molecule type" value="Genomic_DNA"/>
</dbReference>
<dbReference type="SMART" id="SM00494">
    <property type="entry name" value="ChtBD2"/>
    <property type="match status" value="4"/>
</dbReference>
<dbReference type="InterPro" id="IPR002557">
    <property type="entry name" value="Chitin-bd_dom"/>
</dbReference>
<accession>A0A8S3ZCM3</accession>
<dbReference type="InterPro" id="IPR036508">
    <property type="entry name" value="Chitin-bd_dom_sf"/>
</dbReference>
<dbReference type="GO" id="GO:0005576">
    <property type="term" value="C:extracellular region"/>
    <property type="evidence" value="ECO:0007669"/>
    <property type="project" value="InterPro"/>
</dbReference>
<evidence type="ECO:0000313" key="3">
    <source>
        <dbReference type="Proteomes" id="UP000678393"/>
    </source>
</evidence>
<dbReference type="OrthoDB" id="6020543at2759"/>
<dbReference type="AlphaFoldDB" id="A0A8S3ZCM3"/>
<protein>
    <recommendedName>
        <fullName evidence="1">Chitin-binding type-2 domain-containing protein</fullName>
    </recommendedName>
</protein>
<proteinExistence type="predicted"/>
<dbReference type="PROSITE" id="PS50940">
    <property type="entry name" value="CHIT_BIND_II"/>
    <property type="match status" value="2"/>
</dbReference>
<organism evidence="2 3">
    <name type="scientific">Candidula unifasciata</name>
    <dbReference type="NCBI Taxonomy" id="100452"/>
    <lineage>
        <taxon>Eukaryota</taxon>
        <taxon>Metazoa</taxon>
        <taxon>Spiralia</taxon>
        <taxon>Lophotrochozoa</taxon>
        <taxon>Mollusca</taxon>
        <taxon>Gastropoda</taxon>
        <taxon>Heterobranchia</taxon>
        <taxon>Euthyneura</taxon>
        <taxon>Panpulmonata</taxon>
        <taxon>Eupulmonata</taxon>
        <taxon>Stylommatophora</taxon>
        <taxon>Helicina</taxon>
        <taxon>Helicoidea</taxon>
        <taxon>Geomitridae</taxon>
        <taxon>Candidula</taxon>
    </lineage>
</organism>
<comment type="caution">
    <text evidence="2">The sequence shown here is derived from an EMBL/GenBank/DDBJ whole genome shotgun (WGS) entry which is preliminary data.</text>
</comment>
<evidence type="ECO:0000259" key="1">
    <source>
        <dbReference type="PROSITE" id="PS50940"/>
    </source>
</evidence>
<feature type="domain" description="Chitin-binding type-2" evidence="1">
    <location>
        <begin position="252"/>
        <end position="319"/>
    </location>
</feature>
<evidence type="ECO:0000313" key="2">
    <source>
        <dbReference type="EMBL" id="CAG5127317.1"/>
    </source>
</evidence>
<dbReference type="Proteomes" id="UP000678393">
    <property type="component" value="Unassembled WGS sequence"/>
</dbReference>
<name>A0A8S3ZCM3_9EUPU</name>